<sequence>MTAGSCGEDLDLVPCLKSATWPKIASEWIQRKRKYGWPSQEIINDMESQGCHLVPTSAITELCNFINTEDITMNNKMRYLMEKVNLELLLSGCRADLSSGKTILASWLYEKNKFKGCLLVTDMALQCIQYRVFHADMISNTLHSSQEILHYISWSFLFRNLHMFYTVQSNFMLRSKLLAKDVSRVLAGFMNLASWD</sequence>
<dbReference type="AlphaFoldDB" id="A0A8S3UCJ2"/>
<protein>
    <recommendedName>
        <fullName evidence="1">Mab-21-like nucleotidyltransferase domain-containing protein</fullName>
    </recommendedName>
</protein>
<keyword evidence="3" id="KW-1185">Reference proteome</keyword>
<dbReference type="Pfam" id="PF03281">
    <property type="entry name" value="Mab-21"/>
    <property type="match status" value="1"/>
</dbReference>
<evidence type="ECO:0000313" key="2">
    <source>
        <dbReference type="EMBL" id="CAG2244021.1"/>
    </source>
</evidence>
<reference evidence="2" key="1">
    <citation type="submission" date="2021-03" db="EMBL/GenBank/DDBJ databases">
        <authorList>
            <person name="Bekaert M."/>
        </authorList>
    </citation>
    <scope>NUCLEOTIDE SEQUENCE</scope>
</reference>
<feature type="domain" description="Mab-21-like nucleotidyltransferase" evidence="1">
    <location>
        <begin position="9"/>
        <end position="59"/>
    </location>
</feature>
<organism evidence="2 3">
    <name type="scientific">Mytilus edulis</name>
    <name type="common">Blue mussel</name>
    <dbReference type="NCBI Taxonomy" id="6550"/>
    <lineage>
        <taxon>Eukaryota</taxon>
        <taxon>Metazoa</taxon>
        <taxon>Spiralia</taxon>
        <taxon>Lophotrochozoa</taxon>
        <taxon>Mollusca</taxon>
        <taxon>Bivalvia</taxon>
        <taxon>Autobranchia</taxon>
        <taxon>Pteriomorphia</taxon>
        <taxon>Mytilida</taxon>
        <taxon>Mytiloidea</taxon>
        <taxon>Mytilidae</taxon>
        <taxon>Mytilinae</taxon>
        <taxon>Mytilus</taxon>
    </lineage>
</organism>
<dbReference type="EMBL" id="CAJPWZ010002722">
    <property type="protein sequence ID" value="CAG2244021.1"/>
    <property type="molecule type" value="Genomic_DNA"/>
</dbReference>
<evidence type="ECO:0000313" key="3">
    <source>
        <dbReference type="Proteomes" id="UP000683360"/>
    </source>
</evidence>
<gene>
    <name evidence="2" type="ORF">MEDL_56095</name>
</gene>
<dbReference type="Proteomes" id="UP000683360">
    <property type="component" value="Unassembled WGS sequence"/>
</dbReference>
<proteinExistence type="predicted"/>
<comment type="caution">
    <text evidence="2">The sequence shown here is derived from an EMBL/GenBank/DDBJ whole genome shotgun (WGS) entry which is preliminary data.</text>
</comment>
<name>A0A8S3UCJ2_MYTED</name>
<accession>A0A8S3UCJ2</accession>
<dbReference type="OrthoDB" id="6141187at2759"/>
<dbReference type="InterPro" id="IPR046903">
    <property type="entry name" value="Mab-21-like_nuc_Trfase"/>
</dbReference>
<evidence type="ECO:0000259" key="1">
    <source>
        <dbReference type="Pfam" id="PF03281"/>
    </source>
</evidence>